<accession>A0A7J6FAY6</accession>
<name>A0A7J6FAY6_CANSA</name>
<dbReference type="PANTHER" id="PTHR24055">
    <property type="entry name" value="MITOGEN-ACTIVATED PROTEIN KINASE"/>
    <property type="match status" value="1"/>
</dbReference>
<comment type="caution">
    <text evidence="4">The sequence shown here is derived from an EMBL/GenBank/DDBJ whole genome shotgun (WGS) entry which is preliminary data.</text>
</comment>
<dbReference type="EMBL" id="JAATIQ010000241">
    <property type="protein sequence ID" value="KAF4367871.1"/>
    <property type="molecule type" value="Genomic_DNA"/>
</dbReference>
<feature type="non-terminal residue" evidence="4">
    <location>
        <position position="340"/>
    </location>
</feature>
<dbReference type="InterPro" id="IPR031330">
    <property type="entry name" value="Gly_Hdrlase_35_cat"/>
</dbReference>
<gene>
    <name evidence="4" type="ORF">G4B88_008547</name>
</gene>
<keyword evidence="1" id="KW-0547">Nucleotide-binding</keyword>
<reference evidence="4 5" key="1">
    <citation type="journal article" date="2020" name="bioRxiv">
        <title>Sequence and annotation of 42 cannabis genomes reveals extensive copy number variation in cannabinoid synthesis and pathogen resistance genes.</title>
        <authorList>
            <person name="Mckernan K.J."/>
            <person name="Helbert Y."/>
            <person name="Kane L.T."/>
            <person name="Ebling H."/>
            <person name="Zhang L."/>
            <person name="Liu B."/>
            <person name="Eaton Z."/>
            <person name="Mclaughlin S."/>
            <person name="Kingan S."/>
            <person name="Baybayan P."/>
            <person name="Concepcion G."/>
            <person name="Jordan M."/>
            <person name="Riva A."/>
            <person name="Barbazuk W."/>
            <person name="Harkins T."/>
        </authorList>
    </citation>
    <scope>NUCLEOTIDE SEQUENCE [LARGE SCALE GENOMIC DNA]</scope>
    <source>
        <strain evidence="5">cv. Jamaican Lion 4</strain>
        <tissue evidence="4">Leaf</tissue>
    </source>
</reference>
<feature type="non-terminal residue" evidence="4">
    <location>
        <position position="1"/>
    </location>
</feature>
<dbReference type="Gene3D" id="3.20.20.80">
    <property type="entry name" value="Glycosidases"/>
    <property type="match status" value="1"/>
</dbReference>
<dbReference type="GO" id="GO:0005524">
    <property type="term" value="F:ATP binding"/>
    <property type="evidence" value="ECO:0007669"/>
    <property type="project" value="UniProtKB-KW"/>
</dbReference>
<keyword evidence="5" id="KW-1185">Reference proteome</keyword>
<dbReference type="Gene3D" id="1.10.510.10">
    <property type="entry name" value="Transferase(Phosphotransferase) domain 1"/>
    <property type="match status" value="1"/>
</dbReference>
<dbReference type="InterPro" id="IPR050117">
    <property type="entry name" value="MAPK"/>
</dbReference>
<evidence type="ECO:0000256" key="2">
    <source>
        <dbReference type="ARBA" id="ARBA00022840"/>
    </source>
</evidence>
<evidence type="ECO:0000256" key="1">
    <source>
        <dbReference type="ARBA" id="ARBA00022741"/>
    </source>
</evidence>
<sequence length="340" mass="39489">PIQTRRNLSHEVTTIEPTLKTSQVTKLTRYLTGRERIINEKKLSETRDVTKSTGYNSIKKIFRENKLFKFLKLTKACRNSTSEVFSSTIQLPKDVSHEEVLRENEAMEIWTVEDSVQQKRVDRYRAPDLLLNSSNYTASWFVGCISMELMNRKPLFQGKDHVHQMRLLTEAHQLIDLGFIRNEDDKRYIPQLPSFPRQQLGRAFAHVHPVLAIDLIEKILTFDPNRRITSNFSYSRLDFSNSNTKNERPVFAFSFDSDISVSYNAGNCCLELPFAAEWDLGGNGGLVIMAQIENEYGSYGNDKAYLHHLIRLAKYHLGDDIEELEKQLRREQFVEMLSFQ</sequence>
<dbReference type="InterPro" id="IPR011009">
    <property type="entry name" value="Kinase-like_dom_sf"/>
</dbReference>
<proteinExistence type="predicted"/>
<protein>
    <recommendedName>
        <fullName evidence="3">Glycoside hydrolase 35 catalytic domain-containing protein</fullName>
    </recommendedName>
</protein>
<keyword evidence="2" id="KW-0067">ATP-binding</keyword>
<organism evidence="4 5">
    <name type="scientific">Cannabis sativa</name>
    <name type="common">Hemp</name>
    <name type="synonym">Marijuana</name>
    <dbReference type="NCBI Taxonomy" id="3483"/>
    <lineage>
        <taxon>Eukaryota</taxon>
        <taxon>Viridiplantae</taxon>
        <taxon>Streptophyta</taxon>
        <taxon>Embryophyta</taxon>
        <taxon>Tracheophyta</taxon>
        <taxon>Spermatophyta</taxon>
        <taxon>Magnoliopsida</taxon>
        <taxon>eudicotyledons</taxon>
        <taxon>Gunneridae</taxon>
        <taxon>Pentapetalae</taxon>
        <taxon>rosids</taxon>
        <taxon>fabids</taxon>
        <taxon>Rosales</taxon>
        <taxon>Cannabaceae</taxon>
        <taxon>Cannabis</taxon>
    </lineage>
</organism>
<dbReference type="AlphaFoldDB" id="A0A7J6FAY6"/>
<evidence type="ECO:0000313" key="4">
    <source>
        <dbReference type="EMBL" id="KAF4367871.1"/>
    </source>
</evidence>
<evidence type="ECO:0000313" key="5">
    <source>
        <dbReference type="Proteomes" id="UP000583929"/>
    </source>
</evidence>
<dbReference type="Proteomes" id="UP000583929">
    <property type="component" value="Unassembled WGS sequence"/>
</dbReference>
<feature type="domain" description="Glycoside hydrolase 35 catalytic" evidence="3">
    <location>
        <begin position="282"/>
        <end position="332"/>
    </location>
</feature>
<dbReference type="SUPFAM" id="SSF56112">
    <property type="entry name" value="Protein kinase-like (PK-like)"/>
    <property type="match status" value="1"/>
</dbReference>
<evidence type="ECO:0000259" key="3">
    <source>
        <dbReference type="Pfam" id="PF01301"/>
    </source>
</evidence>
<dbReference type="Pfam" id="PF01301">
    <property type="entry name" value="Glyco_hydro_35"/>
    <property type="match status" value="1"/>
</dbReference>